<name>A0A7S4B570_CHRCT</name>
<gene>
    <name evidence="2" type="ORF">PCAR00345_LOCUS7113</name>
</gene>
<dbReference type="EMBL" id="HBIZ01011858">
    <property type="protein sequence ID" value="CAE0754526.1"/>
    <property type="molecule type" value="Transcribed_RNA"/>
</dbReference>
<sequence>MAAVASAANEHFVERLRGKVAASPEFRALAAQLYAEVRSSIRADGLQSFGDLSPDEQQVLVRRARDTLSRGAVYNACREATWRALDTALDAEADDRITKQAEPPASEATQGANKMDTIVQLAASGATSLLSRWPNQHESLLWLLNAELTPPLRLMLWRLKLRAPEARRAFEAKLKESRLATLSLRDGVVLRHCQAVLQLAEPQRLQQIPRMKGCVSYADSLSPLRGIRSGGDAGGAARALAHSHEEPLAHARTQPHAHSHAPECFWALPVLCVVPADDEAETVERYLALIAELAAGRTPSTGESTAGLAVSALLRETDEQLSEHLEQSLEGGASAVDEIVSDARERLCVGWLEQKATLFAWDICLLSGWKNITRVIAAALLCLRDGLFACANADDTAAYLIEHAKTLSVSQLRAALEAHFMPALRQEVNAPRPDDSPELAPSELTR</sequence>
<accession>A0A7S4B570</accession>
<evidence type="ECO:0000313" key="2">
    <source>
        <dbReference type="EMBL" id="CAE0754526.1"/>
    </source>
</evidence>
<dbReference type="Gene3D" id="1.10.472.80">
    <property type="entry name" value="Ypt/Rab-GAP domain of gyp1p, domain 3"/>
    <property type="match status" value="1"/>
</dbReference>
<protein>
    <submittedName>
        <fullName evidence="2">Uncharacterized protein</fullName>
    </submittedName>
</protein>
<evidence type="ECO:0000256" key="1">
    <source>
        <dbReference type="SAM" id="MobiDB-lite"/>
    </source>
</evidence>
<proteinExistence type="predicted"/>
<reference evidence="2" key="1">
    <citation type="submission" date="2021-01" db="EMBL/GenBank/DDBJ databases">
        <authorList>
            <person name="Corre E."/>
            <person name="Pelletier E."/>
            <person name="Niang G."/>
            <person name="Scheremetjew M."/>
            <person name="Finn R."/>
            <person name="Kale V."/>
            <person name="Holt S."/>
            <person name="Cochrane G."/>
            <person name="Meng A."/>
            <person name="Brown T."/>
            <person name="Cohen L."/>
        </authorList>
    </citation>
    <scope>NUCLEOTIDE SEQUENCE</scope>
    <source>
        <strain evidence="2">CCMP645</strain>
    </source>
</reference>
<organism evidence="2">
    <name type="scientific">Chrysotila carterae</name>
    <name type="common">Marine alga</name>
    <name type="synonym">Syracosphaera carterae</name>
    <dbReference type="NCBI Taxonomy" id="13221"/>
    <lineage>
        <taxon>Eukaryota</taxon>
        <taxon>Haptista</taxon>
        <taxon>Haptophyta</taxon>
        <taxon>Prymnesiophyceae</taxon>
        <taxon>Isochrysidales</taxon>
        <taxon>Isochrysidaceae</taxon>
        <taxon>Chrysotila</taxon>
    </lineage>
</organism>
<feature type="region of interest" description="Disordered" evidence="1">
    <location>
        <begin position="427"/>
        <end position="446"/>
    </location>
</feature>
<dbReference type="AlphaFoldDB" id="A0A7S4B570"/>